<dbReference type="RefSeq" id="WP_002238102.1">
    <property type="nucleotide sequence ID" value="NZ_CP012393.1"/>
</dbReference>
<organism evidence="1 2">
    <name type="scientific">Neisseria meningitidis</name>
    <dbReference type="NCBI Taxonomy" id="487"/>
    <lineage>
        <taxon>Bacteria</taxon>
        <taxon>Pseudomonadati</taxon>
        <taxon>Pseudomonadota</taxon>
        <taxon>Betaproteobacteria</taxon>
        <taxon>Neisseriales</taxon>
        <taxon>Neisseriaceae</taxon>
        <taxon>Neisseria</taxon>
    </lineage>
</organism>
<evidence type="ECO:0000313" key="2">
    <source>
        <dbReference type="Proteomes" id="UP000092966"/>
    </source>
</evidence>
<accession>A0AAC9CUF9</accession>
<dbReference type="Proteomes" id="UP000092966">
    <property type="component" value="Chromosome"/>
</dbReference>
<gene>
    <name evidence="1" type="ORF">DE8555_1377</name>
</gene>
<evidence type="ECO:0000313" key="1">
    <source>
        <dbReference type="EMBL" id="ANW91921.1"/>
    </source>
</evidence>
<protein>
    <submittedName>
        <fullName evidence="1">Uncharacterized protein</fullName>
    </submittedName>
</protein>
<proteinExistence type="predicted"/>
<dbReference type="AlphaFoldDB" id="A0AAC9CUF9"/>
<sequence length="83" mass="9620">MSQKITPEECLELQRPLAEAYKKYRTHALVLYALIDKFPQLHGDIRQLTEHISARTQDESEKAYLQGLLQKPDSNPLPTHHPE</sequence>
<dbReference type="EMBL" id="CP012393">
    <property type="protein sequence ID" value="ANW91921.1"/>
    <property type="molecule type" value="Genomic_DNA"/>
</dbReference>
<name>A0AAC9CUF9_NEIME</name>
<reference evidence="1 2" key="1">
    <citation type="submission" date="2015-07" db="EMBL/GenBank/DDBJ databases">
        <title>Comparative genome sequencing reveals within-host evolution of Neisseria meningitidis during.</title>
        <authorList>
            <person name="Klughammer J."/>
            <person name="Dittrich M."/>
            <person name="Mueller T."/>
            <person name="Blom J."/>
            <person name="Goesmann A."/>
            <person name="Vogel U."/>
            <person name="Frosch M."/>
            <person name="Bock C."/>
            <person name="Schoen C."/>
        </authorList>
    </citation>
    <scope>NUCLEOTIDE SEQUENCE [LARGE SCALE GENOMIC DNA]</scope>
    <source>
        <strain evidence="1 2">DE8555</strain>
    </source>
</reference>